<proteinExistence type="predicted"/>
<sequence>MPSPVDSKSNPIKNDTTRKGSGKHLNGTTGVPRERYRHGKHNYAKPKQSATMETWLKEPSPFGVSVAKDSHDATKVSDLEKEMEATLGAPPPRYEGDRLGVQKHSRTRLHKAEVKVDRFSIQYGQRCVEDPAHPLARVANT</sequence>
<keyword evidence="3" id="KW-1185">Reference proteome</keyword>
<feature type="region of interest" description="Disordered" evidence="1">
    <location>
        <begin position="1"/>
        <end position="50"/>
    </location>
</feature>
<name>A0AAD9Z298_9LECA</name>
<organism evidence="2 3">
    <name type="scientific">Lepraria neglecta</name>
    <dbReference type="NCBI Taxonomy" id="209136"/>
    <lineage>
        <taxon>Eukaryota</taxon>
        <taxon>Fungi</taxon>
        <taxon>Dikarya</taxon>
        <taxon>Ascomycota</taxon>
        <taxon>Pezizomycotina</taxon>
        <taxon>Lecanoromycetes</taxon>
        <taxon>OSLEUM clade</taxon>
        <taxon>Lecanoromycetidae</taxon>
        <taxon>Lecanorales</taxon>
        <taxon>Lecanorineae</taxon>
        <taxon>Stereocaulaceae</taxon>
        <taxon>Lepraria</taxon>
    </lineage>
</organism>
<protein>
    <submittedName>
        <fullName evidence="2">Uncharacterized protein</fullName>
    </submittedName>
</protein>
<reference evidence="2" key="1">
    <citation type="submission" date="2022-11" db="EMBL/GenBank/DDBJ databases">
        <title>Chromosomal genome sequence assembly and mating type (MAT) locus characterization of the leprose asexual lichenized fungus Lepraria neglecta (Nyl.) Erichsen.</title>
        <authorList>
            <person name="Allen J.L."/>
            <person name="Pfeffer B."/>
        </authorList>
    </citation>
    <scope>NUCLEOTIDE SEQUENCE</scope>
    <source>
        <strain evidence="2">Allen 5258</strain>
    </source>
</reference>
<evidence type="ECO:0000313" key="2">
    <source>
        <dbReference type="EMBL" id="KAK3170191.1"/>
    </source>
</evidence>
<comment type="caution">
    <text evidence="2">The sequence shown here is derived from an EMBL/GenBank/DDBJ whole genome shotgun (WGS) entry which is preliminary data.</text>
</comment>
<gene>
    <name evidence="2" type="ORF">OEA41_009577</name>
</gene>
<accession>A0AAD9Z298</accession>
<evidence type="ECO:0000313" key="3">
    <source>
        <dbReference type="Proteomes" id="UP001276659"/>
    </source>
</evidence>
<dbReference type="AlphaFoldDB" id="A0AAD9Z298"/>
<feature type="compositionally biased region" description="Basic residues" evidence="1">
    <location>
        <begin position="35"/>
        <end position="44"/>
    </location>
</feature>
<dbReference type="EMBL" id="JASNWA010000009">
    <property type="protein sequence ID" value="KAK3170191.1"/>
    <property type="molecule type" value="Genomic_DNA"/>
</dbReference>
<feature type="compositionally biased region" description="Polar residues" evidence="1">
    <location>
        <begin position="1"/>
        <end position="14"/>
    </location>
</feature>
<dbReference type="Proteomes" id="UP001276659">
    <property type="component" value="Unassembled WGS sequence"/>
</dbReference>
<evidence type="ECO:0000256" key="1">
    <source>
        <dbReference type="SAM" id="MobiDB-lite"/>
    </source>
</evidence>
<feature type="region of interest" description="Disordered" evidence="1">
    <location>
        <begin position="79"/>
        <end position="106"/>
    </location>
</feature>